<gene>
    <name evidence="6" type="ORF">A2W54_04235</name>
</gene>
<organism evidence="6 7">
    <name type="scientific">Candidatus Giovannonibacteria bacterium RIFCSPHIGHO2_02_43_13</name>
    <dbReference type="NCBI Taxonomy" id="1798330"/>
    <lineage>
        <taxon>Bacteria</taxon>
        <taxon>Candidatus Giovannoniibacteriota</taxon>
    </lineage>
</organism>
<keyword evidence="2" id="KW-0813">Transport</keyword>
<dbReference type="GO" id="GO:0016887">
    <property type="term" value="F:ATP hydrolysis activity"/>
    <property type="evidence" value="ECO:0007669"/>
    <property type="project" value="InterPro"/>
</dbReference>
<dbReference type="PANTHER" id="PTHR42734:SF17">
    <property type="entry name" value="METAL TRANSPORT SYSTEM ATP-BINDING PROTEIN TM_0124-RELATED"/>
    <property type="match status" value="1"/>
</dbReference>
<dbReference type="AlphaFoldDB" id="A0A1F5WSP5"/>
<evidence type="ECO:0000256" key="1">
    <source>
        <dbReference type="ARBA" id="ARBA00005417"/>
    </source>
</evidence>
<evidence type="ECO:0000256" key="3">
    <source>
        <dbReference type="ARBA" id="ARBA00022741"/>
    </source>
</evidence>
<dbReference type="GO" id="GO:0005524">
    <property type="term" value="F:ATP binding"/>
    <property type="evidence" value="ECO:0007669"/>
    <property type="project" value="UniProtKB-KW"/>
</dbReference>
<feature type="domain" description="ABC transporter" evidence="5">
    <location>
        <begin position="4"/>
        <end position="223"/>
    </location>
</feature>
<evidence type="ECO:0000313" key="6">
    <source>
        <dbReference type="EMBL" id="OGF78647.1"/>
    </source>
</evidence>
<accession>A0A1F5WSP5</accession>
<evidence type="ECO:0000313" key="7">
    <source>
        <dbReference type="Proteomes" id="UP000178425"/>
    </source>
</evidence>
<protein>
    <recommendedName>
        <fullName evidence="5">ABC transporter domain-containing protein</fullName>
    </recommendedName>
</protein>
<dbReference type="InterPro" id="IPR050153">
    <property type="entry name" value="Metal_Ion_Import_ABC"/>
</dbReference>
<dbReference type="SUPFAM" id="SSF52540">
    <property type="entry name" value="P-loop containing nucleoside triphosphate hydrolases"/>
    <property type="match status" value="1"/>
</dbReference>
<dbReference type="Gene3D" id="3.40.50.300">
    <property type="entry name" value="P-loop containing nucleotide triphosphate hydrolases"/>
    <property type="match status" value="1"/>
</dbReference>
<dbReference type="Pfam" id="PF00005">
    <property type="entry name" value="ABC_tran"/>
    <property type="match status" value="1"/>
</dbReference>
<dbReference type="SMART" id="SM00382">
    <property type="entry name" value="AAA"/>
    <property type="match status" value="1"/>
</dbReference>
<name>A0A1F5WSP5_9BACT</name>
<dbReference type="InterPro" id="IPR027417">
    <property type="entry name" value="P-loop_NTPase"/>
</dbReference>
<evidence type="ECO:0000256" key="2">
    <source>
        <dbReference type="ARBA" id="ARBA00022448"/>
    </source>
</evidence>
<dbReference type="InterPro" id="IPR003593">
    <property type="entry name" value="AAA+_ATPase"/>
</dbReference>
<dbReference type="PROSITE" id="PS50893">
    <property type="entry name" value="ABC_TRANSPORTER_2"/>
    <property type="match status" value="1"/>
</dbReference>
<proteinExistence type="inferred from homology"/>
<reference evidence="6 7" key="1">
    <citation type="journal article" date="2016" name="Nat. Commun.">
        <title>Thousands of microbial genomes shed light on interconnected biogeochemical processes in an aquifer system.</title>
        <authorList>
            <person name="Anantharaman K."/>
            <person name="Brown C.T."/>
            <person name="Hug L.A."/>
            <person name="Sharon I."/>
            <person name="Castelle C.J."/>
            <person name="Probst A.J."/>
            <person name="Thomas B.C."/>
            <person name="Singh A."/>
            <person name="Wilkins M.J."/>
            <person name="Karaoz U."/>
            <person name="Brodie E.L."/>
            <person name="Williams K.H."/>
            <person name="Hubbard S.S."/>
            <person name="Banfield J.F."/>
        </authorList>
    </citation>
    <scope>NUCLEOTIDE SEQUENCE [LARGE SCALE GENOMIC DNA]</scope>
</reference>
<dbReference type="PANTHER" id="PTHR42734">
    <property type="entry name" value="METAL TRANSPORT SYSTEM ATP-BINDING PROTEIN TM_0124-RELATED"/>
    <property type="match status" value="1"/>
</dbReference>
<evidence type="ECO:0000259" key="5">
    <source>
        <dbReference type="PROSITE" id="PS50893"/>
    </source>
</evidence>
<sequence length="236" mass="26451">MPILEVKNLSVWRDRKPVLEGISFSVEKGENLAVIGPNGAGKTTLFRAILGAQKFRGEIIKAEGARIGYVPQKLDLERDLPITVREFLTLMPHEGTDKNHSPESVLSMVGLATEFLKRKIGELSSGELQRIMVAWSVIGHPDLLLFDEPTASIDIAGQETVYELLRKLQDERGLAIIIISHDLSVVYKYAGKVLCLNKDQICFGPPAEVLTPFELEKLYGEKKKFYYHIHEKHGTN</sequence>
<dbReference type="InterPro" id="IPR003439">
    <property type="entry name" value="ABC_transporter-like_ATP-bd"/>
</dbReference>
<comment type="similarity">
    <text evidence="1">Belongs to the ABC transporter superfamily.</text>
</comment>
<evidence type="ECO:0000256" key="4">
    <source>
        <dbReference type="ARBA" id="ARBA00022840"/>
    </source>
</evidence>
<comment type="caution">
    <text evidence="6">The sequence shown here is derived from an EMBL/GenBank/DDBJ whole genome shotgun (WGS) entry which is preliminary data.</text>
</comment>
<keyword evidence="3" id="KW-0547">Nucleotide-binding</keyword>
<dbReference type="EMBL" id="MFHI01000023">
    <property type="protein sequence ID" value="OGF78647.1"/>
    <property type="molecule type" value="Genomic_DNA"/>
</dbReference>
<dbReference type="Proteomes" id="UP000178425">
    <property type="component" value="Unassembled WGS sequence"/>
</dbReference>
<keyword evidence="4" id="KW-0067">ATP-binding</keyword>